<reference evidence="22" key="1">
    <citation type="submission" date="2021-01" db="EMBL/GenBank/DDBJ databases">
        <authorList>
            <person name="Bezrukov I."/>
        </authorList>
    </citation>
    <scope>NUCLEOTIDE SEQUENCE</scope>
</reference>
<comment type="pathway">
    <text evidence="3">Porphyrin-containing compound metabolism; chlorophyll biosynthesis.</text>
</comment>
<dbReference type="PROSITE" id="PS00747">
    <property type="entry name" value="GLUTR"/>
    <property type="match status" value="1"/>
</dbReference>
<dbReference type="GO" id="GO:0006869">
    <property type="term" value="P:lipid transport"/>
    <property type="evidence" value="ECO:0007669"/>
    <property type="project" value="UniProtKB-KW"/>
</dbReference>
<evidence type="ECO:0000256" key="12">
    <source>
        <dbReference type="ARBA" id="ARBA00023055"/>
    </source>
</evidence>
<protein>
    <recommendedName>
        <fullName evidence="17">Glutamyl-tRNA reductase</fullName>
        <ecNumber evidence="17">1.2.1.70</ecNumber>
    </recommendedName>
</protein>
<dbReference type="GO" id="GO:0034045">
    <property type="term" value="C:phagophore assembly site membrane"/>
    <property type="evidence" value="ECO:0007669"/>
    <property type="project" value="UniProtKB-SubCell"/>
</dbReference>
<dbReference type="InterPro" id="IPR036453">
    <property type="entry name" value="GluRdtase_dimer_dom_sf"/>
</dbReference>
<dbReference type="InterPro" id="IPR015895">
    <property type="entry name" value="4pyrrol_synth_GluRdtase_N"/>
</dbReference>
<sequence length="1978" mass="222780">MMSSGHKGPNVRNFFKWQRGESSSSLTTGLLHNESHEIELSNYGGIPSPGSESPSGLLNGESLNVQPIADLDLFVERLYSYYRDKGLWCIIVKWAVELLSLGFIICFSGFFLLYVDWNGLQNAKCGMDAVESGTKPCDLVKEAIHPHPLSPFTLTTAIIVGYLALFSVYWLFCFLRFFAQLKDTLDFRHFYYNNLHVTDNEILTMPWATVLEKVVQLQSSQCLCVVKDLSAHDMVMRLMRKENYLIGMLNKGLLSFPISHWIPGAGPAVKSAPDGTQYHLVLTKTLEWTLNWCILQSMFDCNFRVRRDFVSNPTTLKKRLFVVGLAMLLLSPFLVIFMLVYLFLRHAEQFYNHPSTASSRRWSNLSKWLFREFNEVDHLFKHRINSSVVHASEYLKQFPSPIISIIAKFVSFVSGGFAAVLIIIAFLEESLLEGHIFGRNLFWYAAVFGTITAISRAAISDELLVLDPVGTMSLVVQHTHYMPKRWRGKENKDDVRFELETLFQYTGMMLLEEIASIFITPFLLMFVVPKRVDDILQFIKDFTVDIEGVGHVCSFSAFYFENHGNIKYGSPHNATRREQRSSQGKMEKSFLSFQSSYPSWESDSLGKQFLSNLRTFRDRKLHEINTRHSCSPSRAWRESTTTALYRDIPRNPIASGNHTDSMWLIDPDQRNHPYLLDWYYTSQAHNRTDHSIERANENLTANQNATDCWPPDLGIRGEDSRDLNMEASTSGQFFRESILRHDQPEGEESYGNQHPLDGRSQWWGRGNHSHIGTSHPTTTNSFIEPPDFINRYTAGNLLDNSWSRRSIDEEEEELDWEEDARRKLSRTTFMDDNDIEAGIDLHFDDVYSSRPQETSTSSTTLRRYETGELDVERLPAGVELASSGDVVLETSSSSNHHNRSSSPDLIRIHTLPMNNRTGRGLIQRARCELSPSSDSSALNQLKNSPTNDRYTRERSSIVVIALSYHTATLEMREKLAIPEAEWPRAITQLCALNHIEEAAVLSTCNRIEIYVSALSRHRGVKEVTDWMSKRSGIPVSDICQHRFLLYNKDATQHLFQVSAGLDSLVLGENQIQSQVKQVEKVVKQQGFGRIISALFEKAIKAGKRVREETNIASGAVSVSSAAVELALTKLPGSVSSAMMLVIGAGTMGKLVIKHLVAKGCTKIVVMNRSQERVAAIREKMQPGVEIIYKPLEEMLACAAEANVIFTSTASETPLFLKEHVEILPPCPADADARLFIDISVPRNVGSCVAELDGARVYNVDDLKEVVAANMEDRARKAMEARDIITEESIKFEGWRDSMTFPTIKKLRSKTERIRAAAVERFMSKHGKDMDKKTREAVENVTLEIVNRILHDPMKHLRCDGTDSRVLHETLANMQAVNRIPIPLSINLNAAASSSSSSSSSLVSPTREISTCCRRTNGLIKSQFWVNPYRNLNTHVEEPPELSSSDKEKIDLEEAFESANTTDEMVRLFKEMELTFEGNELGLSALKLGLHLDREGEDPEKVLSYADKALKSFDGDGNKPNLLVAMALQLMGSANYGLKRFSDSLGYLNRANRILVKLEADGDCVVEDVRPVLHAVQLELANVKNAMGRREEAIENLKKSLEIKEMTFDEDSKEMGVANRSLADAYVAVLNFDEALPYALKALEIHKKELGNNSAEVAQDRRLLGVIYSGLEQHDKALEQNRLSQRVLKNWGMKLELIRAEIDAANMKVALGKYEEAIDILKSVVQQTEKDSEMRAMVFISMSKALVNQQKFADSKRCLEFACEILEKKETASPVEVAEAYSEVAMQYESMNEFETAISLLQKTLSILEKLPQEQHSEGSVSARIGWLLLFSGRVSQAVPYLESAAERLKESFGAKHFGVGYVYNNLGAAYLELGRPQSAAQMFAVAKDIMDVSLGPNHVDSIDACQNLSKAYAGMGNYSLAVEFQQRVIEAWDNHGDSAKDEMKEAKRLLEDLRLKARGGVSTNKLLNKALPLPKTSH</sequence>
<feature type="domain" description="Quinate/shikimate 5-dehydrogenase/glutamyl-tRNA reductase" evidence="20">
    <location>
        <begin position="1124"/>
        <end position="1265"/>
    </location>
</feature>
<evidence type="ECO:0000259" key="19">
    <source>
        <dbReference type="Pfam" id="PF00745"/>
    </source>
</evidence>
<dbReference type="InterPro" id="IPR018214">
    <property type="entry name" value="GluRdtase_CS"/>
</dbReference>
<evidence type="ECO:0000256" key="10">
    <source>
        <dbReference type="ARBA" id="ARBA00023002"/>
    </source>
</evidence>
<dbReference type="InterPro" id="IPR011990">
    <property type="entry name" value="TPR-like_helical_dom_sf"/>
</dbReference>
<dbReference type="GO" id="GO:0034727">
    <property type="term" value="P:piecemeal microautophagy of the nucleus"/>
    <property type="evidence" value="ECO:0007669"/>
    <property type="project" value="TreeGrafter"/>
</dbReference>
<dbReference type="GO" id="GO:0005776">
    <property type="term" value="C:autophagosome"/>
    <property type="evidence" value="ECO:0007669"/>
    <property type="project" value="TreeGrafter"/>
</dbReference>
<dbReference type="PANTHER" id="PTHR13038">
    <property type="entry name" value="APG9 AUTOPHAGY 9"/>
    <property type="match status" value="1"/>
</dbReference>
<evidence type="ECO:0000256" key="9">
    <source>
        <dbReference type="ARBA" id="ARBA00022989"/>
    </source>
</evidence>
<feature type="transmembrane region" description="Helical" evidence="18">
    <location>
        <begin position="320"/>
        <end position="344"/>
    </location>
</feature>
<dbReference type="Proteomes" id="UP000682877">
    <property type="component" value="Chromosome 4"/>
</dbReference>
<proteinExistence type="inferred from homology"/>
<comment type="catalytic activity">
    <reaction evidence="15 17">
        <text>(S)-4-amino-5-oxopentanoate + tRNA(Glu) + NADP(+) = L-glutamyl-tRNA(Glu) + NADPH + H(+)</text>
        <dbReference type="Rhea" id="RHEA:12344"/>
        <dbReference type="Rhea" id="RHEA-COMP:9663"/>
        <dbReference type="Rhea" id="RHEA-COMP:9680"/>
        <dbReference type="ChEBI" id="CHEBI:15378"/>
        <dbReference type="ChEBI" id="CHEBI:57501"/>
        <dbReference type="ChEBI" id="CHEBI:57783"/>
        <dbReference type="ChEBI" id="CHEBI:58349"/>
        <dbReference type="ChEBI" id="CHEBI:78442"/>
        <dbReference type="ChEBI" id="CHEBI:78520"/>
        <dbReference type="EC" id="1.2.1.70"/>
    </reaction>
</comment>
<dbReference type="InterPro" id="IPR000343">
    <property type="entry name" value="4pyrrol_synth_GluRdtase"/>
</dbReference>
<dbReference type="FunFam" id="3.40.50.720:FF:000031">
    <property type="entry name" value="Glutamyl-tRNA reductase"/>
    <property type="match status" value="1"/>
</dbReference>
<dbReference type="Pfam" id="PF01488">
    <property type="entry name" value="Shikimate_DH"/>
    <property type="match status" value="1"/>
</dbReference>
<evidence type="ECO:0000256" key="16">
    <source>
        <dbReference type="PROSITE-ProRule" id="PRU00339"/>
    </source>
</evidence>
<feature type="transmembrane region" description="Helical" evidence="18">
    <location>
        <begin position="87"/>
        <end position="114"/>
    </location>
</feature>
<dbReference type="CDD" id="cd05213">
    <property type="entry name" value="NAD_bind_Glutamyl_tRNA_reduct"/>
    <property type="match status" value="1"/>
</dbReference>
<evidence type="ECO:0000256" key="11">
    <source>
        <dbReference type="ARBA" id="ARBA00023006"/>
    </source>
</evidence>
<accession>A0A8S2ACY4</accession>
<gene>
    <name evidence="22" type="ORF">AARE701A_LOCUS10222</name>
</gene>
<evidence type="ECO:0000313" key="22">
    <source>
        <dbReference type="EMBL" id="CAE6023162.1"/>
    </source>
</evidence>
<dbReference type="PROSITE" id="PS50005">
    <property type="entry name" value="TPR"/>
    <property type="match status" value="1"/>
</dbReference>
<dbReference type="InterPro" id="IPR007241">
    <property type="entry name" value="Autophagy-rel_prot_9"/>
</dbReference>
<evidence type="ECO:0000256" key="7">
    <source>
        <dbReference type="ARBA" id="ARBA00022692"/>
    </source>
</evidence>
<comment type="pathway">
    <text evidence="2 17">Porphyrin-containing compound metabolism; protoporphyrin-IX biosynthesis; 5-aminolevulinate from L-glutamyl-tRNA(Glu): step 1/2.</text>
</comment>
<dbReference type="Pfam" id="PF13424">
    <property type="entry name" value="TPR_12"/>
    <property type="match status" value="2"/>
</dbReference>
<evidence type="ECO:0000256" key="5">
    <source>
        <dbReference type="ARBA" id="ARBA00006185"/>
    </source>
</evidence>
<comment type="similarity">
    <text evidence="5">Belongs to the ATG9 family.</text>
</comment>
<keyword evidence="23" id="KW-1185">Reference proteome</keyword>
<comment type="similarity">
    <text evidence="4 17">Belongs to the glutamyl-tRNA reductase family.</text>
</comment>
<dbReference type="InterPro" id="IPR036291">
    <property type="entry name" value="NAD(P)-bd_dom_sf"/>
</dbReference>
<keyword evidence="12" id="KW-0445">Lipid transport</keyword>
<dbReference type="InterPro" id="IPR036343">
    <property type="entry name" value="GluRdtase_N_sf"/>
</dbReference>
<keyword evidence="16" id="KW-0802">TPR repeat</keyword>
<organism evidence="22 23">
    <name type="scientific">Arabidopsis arenosa</name>
    <name type="common">Sand rock-cress</name>
    <name type="synonym">Cardaminopsis arenosa</name>
    <dbReference type="NCBI Taxonomy" id="38785"/>
    <lineage>
        <taxon>Eukaryota</taxon>
        <taxon>Viridiplantae</taxon>
        <taxon>Streptophyta</taxon>
        <taxon>Embryophyta</taxon>
        <taxon>Tracheophyta</taxon>
        <taxon>Spermatophyta</taxon>
        <taxon>Magnoliopsida</taxon>
        <taxon>eudicotyledons</taxon>
        <taxon>Gunneridae</taxon>
        <taxon>Pentapetalae</taxon>
        <taxon>rosids</taxon>
        <taxon>malvids</taxon>
        <taxon>Brassicales</taxon>
        <taxon>Brassicaceae</taxon>
        <taxon>Camelineae</taxon>
        <taxon>Arabidopsis</taxon>
    </lineage>
</organism>
<dbReference type="InterPro" id="IPR015896">
    <property type="entry name" value="4pyrrol_synth_GluRdtase_dimer"/>
</dbReference>
<evidence type="ECO:0000256" key="3">
    <source>
        <dbReference type="ARBA" id="ARBA00005173"/>
    </source>
</evidence>
<dbReference type="SMART" id="SM00028">
    <property type="entry name" value="TPR"/>
    <property type="match status" value="9"/>
</dbReference>
<name>A0A8S2ACY4_ARAAE</name>
<evidence type="ECO:0000256" key="14">
    <source>
        <dbReference type="ARBA" id="ARBA00023244"/>
    </source>
</evidence>
<dbReference type="SUPFAM" id="SSF48452">
    <property type="entry name" value="TPR-like"/>
    <property type="match status" value="3"/>
</dbReference>
<evidence type="ECO:0000259" key="20">
    <source>
        <dbReference type="Pfam" id="PF01488"/>
    </source>
</evidence>
<keyword evidence="11" id="KW-0072">Autophagy</keyword>
<dbReference type="Pfam" id="PF05201">
    <property type="entry name" value="GlutR_N"/>
    <property type="match status" value="1"/>
</dbReference>
<feature type="repeat" description="TPR" evidence="16">
    <location>
        <begin position="1777"/>
        <end position="1810"/>
    </location>
</feature>
<keyword evidence="9 18" id="KW-1133">Transmembrane helix</keyword>
<evidence type="ECO:0000259" key="21">
    <source>
        <dbReference type="Pfam" id="PF05201"/>
    </source>
</evidence>
<evidence type="ECO:0000256" key="15">
    <source>
        <dbReference type="ARBA" id="ARBA00047464"/>
    </source>
</evidence>
<dbReference type="GO" id="GO:0008883">
    <property type="term" value="F:glutamyl-tRNA reductase activity"/>
    <property type="evidence" value="ECO:0007669"/>
    <property type="project" value="UniProtKB-EC"/>
</dbReference>
<dbReference type="HAMAP" id="MF_00087">
    <property type="entry name" value="Glu_tRNA_reductase"/>
    <property type="match status" value="1"/>
</dbReference>
<evidence type="ECO:0000256" key="17">
    <source>
        <dbReference type="RuleBase" id="RU000584"/>
    </source>
</evidence>
<dbReference type="NCBIfam" id="TIGR01035">
    <property type="entry name" value="hemA"/>
    <property type="match status" value="1"/>
</dbReference>
<evidence type="ECO:0000256" key="2">
    <source>
        <dbReference type="ARBA" id="ARBA00005059"/>
    </source>
</evidence>
<dbReference type="EMBL" id="LR999454">
    <property type="protein sequence ID" value="CAE6023162.1"/>
    <property type="molecule type" value="Genomic_DNA"/>
</dbReference>
<dbReference type="Gene3D" id="3.30.460.30">
    <property type="entry name" value="Glutamyl-tRNA reductase, N-terminal domain"/>
    <property type="match status" value="1"/>
</dbReference>
<dbReference type="GO" id="GO:0006783">
    <property type="term" value="P:heme biosynthetic process"/>
    <property type="evidence" value="ECO:0007669"/>
    <property type="project" value="UniProtKB-ARBA"/>
</dbReference>
<dbReference type="Pfam" id="PF00745">
    <property type="entry name" value="GlutR_dimer"/>
    <property type="match status" value="1"/>
</dbReference>
<dbReference type="SUPFAM" id="SSF69075">
    <property type="entry name" value="Glutamyl tRNA-reductase dimerization domain"/>
    <property type="match status" value="1"/>
</dbReference>
<evidence type="ECO:0000313" key="23">
    <source>
        <dbReference type="Proteomes" id="UP000682877"/>
    </source>
</evidence>
<dbReference type="SUPFAM" id="SSF69742">
    <property type="entry name" value="Glutamyl tRNA-reductase catalytic, N-terminal domain"/>
    <property type="match status" value="1"/>
</dbReference>
<dbReference type="InterPro" id="IPR019734">
    <property type="entry name" value="TPR_rpt"/>
</dbReference>
<evidence type="ECO:0000256" key="8">
    <source>
        <dbReference type="ARBA" id="ARBA00022857"/>
    </source>
</evidence>
<feature type="transmembrane region" description="Helical" evidence="18">
    <location>
        <begin position="157"/>
        <end position="179"/>
    </location>
</feature>
<dbReference type="GO" id="GO:0034497">
    <property type="term" value="P:protein localization to phagophore assembly site"/>
    <property type="evidence" value="ECO:0007669"/>
    <property type="project" value="TreeGrafter"/>
</dbReference>
<evidence type="ECO:0000256" key="13">
    <source>
        <dbReference type="ARBA" id="ARBA00023136"/>
    </source>
</evidence>
<keyword evidence="8 17" id="KW-0521">NADP</keyword>
<dbReference type="SUPFAM" id="SSF51735">
    <property type="entry name" value="NAD(P)-binding Rossmann-fold domains"/>
    <property type="match status" value="1"/>
</dbReference>
<feature type="transmembrane region" description="Helical" evidence="18">
    <location>
        <begin position="440"/>
        <end position="459"/>
    </location>
</feature>
<dbReference type="EC" id="1.2.1.70" evidence="17"/>
<dbReference type="Gene3D" id="1.25.40.10">
    <property type="entry name" value="Tetratricopeptide repeat domain"/>
    <property type="match status" value="3"/>
</dbReference>
<keyword evidence="14 17" id="KW-0627">Porphyrin biosynthesis</keyword>
<keyword evidence="10 17" id="KW-0560">Oxidoreductase</keyword>
<dbReference type="Pfam" id="PF04109">
    <property type="entry name" value="ATG9"/>
    <property type="match status" value="1"/>
</dbReference>
<comment type="subcellular location">
    <subcellularLocation>
        <location evidence="1">Preautophagosomal structure membrane</location>
        <topology evidence="1">Multi-pass membrane protein</topology>
    </subcellularLocation>
</comment>
<feature type="domain" description="Tetrapyrrole biosynthesis glutamyl-tRNA reductase dimerisation" evidence="19">
    <location>
        <begin position="1279"/>
        <end position="1363"/>
    </location>
</feature>
<dbReference type="PANTHER" id="PTHR13038:SF10">
    <property type="entry name" value="AUTOPHAGY-RELATED PROTEIN 9"/>
    <property type="match status" value="1"/>
</dbReference>
<keyword evidence="7 18" id="KW-0812">Transmembrane</keyword>
<dbReference type="InterPro" id="IPR006151">
    <property type="entry name" value="Shikm_DH/Glu-tRNA_Rdtase"/>
</dbReference>
<evidence type="ECO:0000256" key="4">
    <source>
        <dbReference type="ARBA" id="ARBA00005916"/>
    </source>
</evidence>
<feature type="transmembrane region" description="Helical" evidence="18">
    <location>
        <begin position="402"/>
        <end position="428"/>
    </location>
</feature>
<feature type="domain" description="Glutamyl-tRNA reductase N-terminal" evidence="21">
    <location>
        <begin position="960"/>
        <end position="1109"/>
    </location>
</feature>
<dbReference type="Gene3D" id="3.40.50.720">
    <property type="entry name" value="NAD(P)-binding Rossmann-like Domain"/>
    <property type="match status" value="1"/>
</dbReference>
<keyword evidence="6" id="KW-0813">Transport</keyword>
<evidence type="ECO:0000256" key="18">
    <source>
        <dbReference type="SAM" id="Phobius"/>
    </source>
</evidence>
<evidence type="ECO:0000256" key="6">
    <source>
        <dbReference type="ARBA" id="ARBA00022448"/>
    </source>
</evidence>
<dbReference type="GO" id="GO:0061709">
    <property type="term" value="P:reticulophagy"/>
    <property type="evidence" value="ECO:0007669"/>
    <property type="project" value="TreeGrafter"/>
</dbReference>
<evidence type="ECO:0000256" key="1">
    <source>
        <dbReference type="ARBA" id="ARBA00004511"/>
    </source>
</evidence>
<dbReference type="GO" id="GO:0000422">
    <property type="term" value="P:autophagy of mitochondrion"/>
    <property type="evidence" value="ECO:0007669"/>
    <property type="project" value="TreeGrafter"/>
</dbReference>
<keyword evidence="13 18" id="KW-0472">Membrane</keyword>
<dbReference type="GO" id="GO:0050661">
    <property type="term" value="F:NADP binding"/>
    <property type="evidence" value="ECO:0007669"/>
    <property type="project" value="InterPro"/>
</dbReference>
<dbReference type="FunFam" id="3.30.460.30:FF:000001">
    <property type="entry name" value="Glutamyl-tRNA reductase"/>
    <property type="match status" value="1"/>
</dbReference>